<dbReference type="PANTHER" id="PTHR31069:SF31">
    <property type="entry name" value="MONODICTYPHENONE CLUSTER TRANSCRIPTION FACTOR-RELATED"/>
    <property type="match status" value="1"/>
</dbReference>
<sequence>MQRNSMDCFSTGLESSEVATSNLGNDSGGGLPGSKLRSSCDQCTSLKIRCGKQKPACERCGSLGLACHYSPYRWKGRPSSSTSLAVMAVPLSPAYMPMPASSQVQPPTPGALPTPNNTRHSSTPHSHSPPSASTINAGTAKHSASRESPFSTLDLFFDANFDVVTPTDLYEPQWESNSTLVASQCNFQGPPIDPSTTVLDGFTPSHGDETRVPRRLSSVSVPTTTPATDMQVLSSQSSAIAHRCVALVLDTLHALHATPLDSSPVDNEAAKSPSSGTATTRSLTTEQAIRINRHTIQTLIQMLARSCERCASDPSMDLLLYTVCARILSRYQSIFDSISQEHLPHSSTPFPATERLQFNPIEFGELPIDLPAARSLNAQLLVHELKNLAKLQGLITGRGSNALFQNRYQSRGESIDAAPRNSASPYWTVQDSFYQLLTTSIEALIKQIDTFCQGQRR</sequence>
<dbReference type="GO" id="GO:0000981">
    <property type="term" value="F:DNA-binding transcription factor activity, RNA polymerase II-specific"/>
    <property type="evidence" value="ECO:0007669"/>
    <property type="project" value="InterPro"/>
</dbReference>
<feature type="region of interest" description="Disordered" evidence="6">
    <location>
        <begin position="260"/>
        <end position="282"/>
    </location>
</feature>
<dbReference type="PANTHER" id="PTHR31069">
    <property type="entry name" value="OLEATE-ACTIVATED TRANSCRIPTION FACTOR 1-RELATED"/>
    <property type="match status" value="1"/>
</dbReference>
<feature type="domain" description="Zn(2)-C6 fungal-type" evidence="7">
    <location>
        <begin position="39"/>
        <end position="69"/>
    </location>
</feature>
<dbReference type="GO" id="GO:0003677">
    <property type="term" value="F:DNA binding"/>
    <property type="evidence" value="ECO:0007669"/>
    <property type="project" value="UniProtKB-KW"/>
</dbReference>
<dbReference type="Gene3D" id="4.10.240.10">
    <property type="entry name" value="Zn(2)-C6 fungal-type DNA-binding domain"/>
    <property type="match status" value="1"/>
</dbReference>
<dbReference type="AlphaFoldDB" id="A0A8K0SDR2"/>
<dbReference type="SMART" id="SM00066">
    <property type="entry name" value="GAL4"/>
    <property type="match status" value="1"/>
</dbReference>
<dbReference type="GO" id="GO:0005634">
    <property type="term" value="C:nucleus"/>
    <property type="evidence" value="ECO:0007669"/>
    <property type="project" value="InterPro"/>
</dbReference>
<organism evidence="8 9">
    <name type="scientific">Stachybotrys elegans</name>
    <dbReference type="NCBI Taxonomy" id="80388"/>
    <lineage>
        <taxon>Eukaryota</taxon>
        <taxon>Fungi</taxon>
        <taxon>Dikarya</taxon>
        <taxon>Ascomycota</taxon>
        <taxon>Pezizomycotina</taxon>
        <taxon>Sordariomycetes</taxon>
        <taxon>Hypocreomycetidae</taxon>
        <taxon>Hypocreales</taxon>
        <taxon>Stachybotryaceae</taxon>
        <taxon>Stachybotrys</taxon>
    </lineage>
</organism>
<reference evidence="8" key="1">
    <citation type="journal article" date="2021" name="Nat. Commun.">
        <title>Genetic determinants of endophytism in the Arabidopsis root mycobiome.</title>
        <authorList>
            <person name="Mesny F."/>
            <person name="Miyauchi S."/>
            <person name="Thiergart T."/>
            <person name="Pickel B."/>
            <person name="Atanasova L."/>
            <person name="Karlsson M."/>
            <person name="Huettel B."/>
            <person name="Barry K.W."/>
            <person name="Haridas S."/>
            <person name="Chen C."/>
            <person name="Bauer D."/>
            <person name="Andreopoulos W."/>
            <person name="Pangilinan J."/>
            <person name="LaButti K."/>
            <person name="Riley R."/>
            <person name="Lipzen A."/>
            <person name="Clum A."/>
            <person name="Drula E."/>
            <person name="Henrissat B."/>
            <person name="Kohler A."/>
            <person name="Grigoriev I.V."/>
            <person name="Martin F.M."/>
            <person name="Hacquard S."/>
        </authorList>
    </citation>
    <scope>NUCLEOTIDE SEQUENCE</scope>
    <source>
        <strain evidence="8">MPI-CAGE-CH-0235</strain>
    </source>
</reference>
<dbReference type="SUPFAM" id="SSF57701">
    <property type="entry name" value="Zn2/Cys6 DNA-binding domain"/>
    <property type="match status" value="1"/>
</dbReference>
<evidence type="ECO:0000256" key="1">
    <source>
        <dbReference type="ARBA" id="ARBA00022723"/>
    </source>
</evidence>
<keyword evidence="3" id="KW-0238">DNA-binding</keyword>
<keyword evidence="9" id="KW-1185">Reference proteome</keyword>
<accession>A0A8K0SDR2</accession>
<feature type="compositionally biased region" description="Polar residues" evidence="6">
    <location>
        <begin position="272"/>
        <end position="282"/>
    </location>
</feature>
<evidence type="ECO:0000259" key="7">
    <source>
        <dbReference type="PROSITE" id="PS50048"/>
    </source>
</evidence>
<dbReference type="PROSITE" id="PS00463">
    <property type="entry name" value="ZN2_CY6_FUNGAL_1"/>
    <property type="match status" value="1"/>
</dbReference>
<dbReference type="EMBL" id="JAGPNK010000028">
    <property type="protein sequence ID" value="KAH7303829.1"/>
    <property type="molecule type" value="Genomic_DNA"/>
</dbReference>
<dbReference type="PRINTS" id="PR00755">
    <property type="entry name" value="AFLATOXINBRP"/>
</dbReference>
<protein>
    <recommendedName>
        <fullName evidence="7">Zn(2)-C6 fungal-type domain-containing protein</fullName>
    </recommendedName>
</protein>
<gene>
    <name evidence="8" type="ORF">B0I35DRAFT_446075</name>
</gene>
<keyword evidence="5" id="KW-0539">Nucleus</keyword>
<proteinExistence type="predicted"/>
<dbReference type="CDD" id="cd00067">
    <property type="entry name" value="GAL4"/>
    <property type="match status" value="1"/>
</dbReference>
<evidence type="ECO:0000256" key="4">
    <source>
        <dbReference type="ARBA" id="ARBA00023163"/>
    </source>
</evidence>
<dbReference type="InterPro" id="IPR036864">
    <property type="entry name" value="Zn2-C6_fun-type_DNA-bd_sf"/>
</dbReference>
<dbReference type="GO" id="GO:0008270">
    <property type="term" value="F:zinc ion binding"/>
    <property type="evidence" value="ECO:0007669"/>
    <property type="project" value="InterPro"/>
</dbReference>
<dbReference type="Pfam" id="PF00172">
    <property type="entry name" value="Zn_clus"/>
    <property type="match status" value="1"/>
</dbReference>
<dbReference type="OrthoDB" id="2943660at2759"/>
<evidence type="ECO:0000256" key="3">
    <source>
        <dbReference type="ARBA" id="ARBA00023125"/>
    </source>
</evidence>
<evidence type="ECO:0000256" key="6">
    <source>
        <dbReference type="SAM" id="MobiDB-lite"/>
    </source>
</evidence>
<dbReference type="InterPro" id="IPR013700">
    <property type="entry name" value="AflR"/>
</dbReference>
<dbReference type="InterPro" id="IPR001138">
    <property type="entry name" value="Zn2Cys6_DnaBD"/>
</dbReference>
<evidence type="ECO:0000256" key="2">
    <source>
        <dbReference type="ARBA" id="ARBA00023015"/>
    </source>
</evidence>
<comment type="caution">
    <text evidence="8">The sequence shown here is derived from an EMBL/GenBank/DDBJ whole genome shotgun (WGS) entry which is preliminary data.</text>
</comment>
<keyword evidence="2" id="KW-0805">Transcription regulation</keyword>
<dbReference type="Proteomes" id="UP000813444">
    <property type="component" value="Unassembled WGS sequence"/>
</dbReference>
<dbReference type="Pfam" id="PF08493">
    <property type="entry name" value="AflR"/>
    <property type="match status" value="1"/>
</dbReference>
<feature type="region of interest" description="Disordered" evidence="6">
    <location>
        <begin position="98"/>
        <end position="144"/>
    </location>
</feature>
<dbReference type="InterPro" id="IPR050675">
    <property type="entry name" value="OAF3"/>
</dbReference>
<evidence type="ECO:0000313" key="9">
    <source>
        <dbReference type="Proteomes" id="UP000813444"/>
    </source>
</evidence>
<name>A0A8K0SDR2_9HYPO</name>
<evidence type="ECO:0000313" key="8">
    <source>
        <dbReference type="EMBL" id="KAH7303829.1"/>
    </source>
</evidence>
<dbReference type="PROSITE" id="PS50048">
    <property type="entry name" value="ZN2_CY6_FUNGAL_2"/>
    <property type="match status" value="1"/>
</dbReference>
<evidence type="ECO:0000256" key="5">
    <source>
        <dbReference type="ARBA" id="ARBA00023242"/>
    </source>
</evidence>
<keyword evidence="4" id="KW-0804">Transcription</keyword>
<dbReference type="GO" id="GO:0045122">
    <property type="term" value="P:aflatoxin biosynthetic process"/>
    <property type="evidence" value="ECO:0007669"/>
    <property type="project" value="InterPro"/>
</dbReference>
<keyword evidence="1" id="KW-0479">Metal-binding</keyword>
<feature type="compositionally biased region" description="Low complexity" evidence="6">
    <location>
        <begin position="118"/>
        <end position="134"/>
    </location>
</feature>